<dbReference type="GO" id="GO:0022857">
    <property type="term" value="F:transmembrane transporter activity"/>
    <property type="evidence" value="ECO:0007669"/>
    <property type="project" value="InterPro"/>
</dbReference>
<comment type="caution">
    <text evidence="10">The sequence shown here is derived from an EMBL/GenBank/DDBJ whole genome shotgun (WGS) entry which is preliminary data.</text>
</comment>
<dbReference type="SUPFAM" id="SSF103473">
    <property type="entry name" value="MFS general substrate transporter"/>
    <property type="match status" value="1"/>
</dbReference>
<dbReference type="InterPro" id="IPR020846">
    <property type="entry name" value="MFS_dom"/>
</dbReference>
<proteinExistence type="predicted"/>
<feature type="transmembrane region" description="Helical" evidence="8">
    <location>
        <begin position="237"/>
        <end position="259"/>
    </location>
</feature>
<dbReference type="Gene3D" id="1.20.1250.20">
    <property type="entry name" value="MFS general substrate transporter like domains"/>
    <property type="match status" value="1"/>
</dbReference>
<dbReference type="GO" id="GO:0005886">
    <property type="term" value="C:plasma membrane"/>
    <property type="evidence" value="ECO:0007669"/>
    <property type="project" value="UniProtKB-SubCell"/>
</dbReference>
<evidence type="ECO:0000256" key="4">
    <source>
        <dbReference type="ARBA" id="ARBA00022692"/>
    </source>
</evidence>
<dbReference type="RefSeq" id="WP_004030245.1">
    <property type="nucleotide sequence ID" value="NZ_AMPO01000003.1"/>
</dbReference>
<evidence type="ECO:0000256" key="2">
    <source>
        <dbReference type="ARBA" id="ARBA00022448"/>
    </source>
</evidence>
<gene>
    <name evidence="10" type="ORF">A994_04990</name>
</gene>
<dbReference type="InterPro" id="IPR005829">
    <property type="entry name" value="Sugar_transporter_CS"/>
</dbReference>
<feature type="domain" description="Major facilitator superfamily (MFS) profile" evidence="9">
    <location>
        <begin position="25"/>
        <end position="478"/>
    </location>
</feature>
<keyword evidence="5 8" id="KW-1133">Transmembrane helix</keyword>
<dbReference type="PANTHER" id="PTHR23501:SF197">
    <property type="entry name" value="COMD"/>
    <property type="match status" value="1"/>
</dbReference>
<feature type="transmembrane region" description="Helical" evidence="8">
    <location>
        <begin position="20"/>
        <end position="38"/>
    </location>
</feature>
<dbReference type="EMBL" id="AMPO01000003">
    <property type="protein sequence ID" value="EKF86284.1"/>
    <property type="molecule type" value="Genomic_DNA"/>
</dbReference>
<dbReference type="InterPro" id="IPR011701">
    <property type="entry name" value="MFS"/>
</dbReference>
<feature type="transmembrane region" description="Helical" evidence="8">
    <location>
        <begin position="415"/>
        <end position="435"/>
    </location>
</feature>
<feature type="transmembrane region" description="Helical" evidence="8">
    <location>
        <begin position="280"/>
        <end position="301"/>
    </location>
</feature>
<accession>K2RD72</accession>
<keyword evidence="2" id="KW-0813">Transport</keyword>
<evidence type="ECO:0000256" key="5">
    <source>
        <dbReference type="ARBA" id="ARBA00022989"/>
    </source>
</evidence>
<comment type="subcellular location">
    <subcellularLocation>
        <location evidence="1">Cell membrane</location>
        <topology evidence="1">Multi-pass membrane protein</topology>
    </subcellularLocation>
</comment>
<feature type="transmembrane region" description="Helical" evidence="8">
    <location>
        <begin position="455"/>
        <end position="473"/>
    </location>
</feature>
<dbReference type="OrthoDB" id="117970at2157"/>
<feature type="transmembrane region" description="Helical" evidence="8">
    <location>
        <begin position="209"/>
        <end position="231"/>
    </location>
</feature>
<dbReference type="PROSITE" id="PS50850">
    <property type="entry name" value="MFS"/>
    <property type="match status" value="1"/>
</dbReference>
<name>K2RD72_METFP</name>
<feature type="transmembrane region" description="Helical" evidence="8">
    <location>
        <begin position="176"/>
        <end position="197"/>
    </location>
</feature>
<evidence type="ECO:0000313" key="10">
    <source>
        <dbReference type="EMBL" id="EKF86284.1"/>
    </source>
</evidence>
<feature type="transmembrane region" description="Helical" evidence="8">
    <location>
        <begin position="115"/>
        <end position="136"/>
    </location>
</feature>
<protein>
    <submittedName>
        <fullName evidence="10">Major facilitator superfamily protein</fullName>
    </submittedName>
</protein>
<keyword evidence="3" id="KW-1003">Cell membrane</keyword>
<feature type="transmembrane region" description="Helical" evidence="8">
    <location>
        <begin position="148"/>
        <end position="170"/>
    </location>
</feature>
<dbReference type="AlphaFoldDB" id="K2RD72"/>
<sequence>MTNKDINVNNGSSGGKLAPGEVKVLMAGLMISLLVGALDNSIMSTAMPQVISSLGGMAYYVWPFTIYLLCSTMAIILSGKLSDIYGRKRILVLGIALFIAASTLCGFAGDMLQLTFFRGIQGIGGGILMTIPFIVVAEVFPPRQRGKYAGILSSVFGLANVLGPVLGGVITGFMGWRWVFFINIPVGIAAIYILRSYFPHMEEVVKERIIDYGGIITLTAALSSLFLALTFIRDPAIPPYLLAALFIFAGVMVVAFAYVEKRSREPILPLHLFKNSIFNVSAVAMFLASAVMFCGIIYLPLFMQGVQNLSPAISGVLITPMLLSLTFSSIIAGQIISKTGTYKKLAVGAFVLLTGGMALLSTMGIGTGILEVVIYSAILGAGTGMTYPIFNVAVQNAVSKREIAVGTASMQFFRNIGATVALPIFGVIVNLTINMDINMASKIPANLMNLAVHNVYLTGLVISILGVISCFFLKDAVLSNRMEGETPSKELKNSNGDKMELGENAK</sequence>
<keyword evidence="6 8" id="KW-0472">Membrane</keyword>
<dbReference type="InterPro" id="IPR036259">
    <property type="entry name" value="MFS_trans_sf"/>
</dbReference>
<reference evidence="10 11" key="1">
    <citation type="journal article" date="2012" name="J. Bacteriol.">
        <title>Draft genome sequence of Methanobacterium formicicum DSM 3637, an archaebacterium isolated from the methane producer amoeba Pelomyxa palustris.</title>
        <authorList>
            <person name="Gutierrez G."/>
        </authorList>
    </citation>
    <scope>NUCLEOTIDE SEQUENCE [LARGE SCALE GENOMIC DNA]</scope>
    <source>
        <strain evidence="11">DSM 3637 / PP1</strain>
    </source>
</reference>
<dbReference type="PROSITE" id="PS00216">
    <property type="entry name" value="SUGAR_TRANSPORT_1"/>
    <property type="match status" value="1"/>
</dbReference>
<feature type="transmembrane region" description="Helical" evidence="8">
    <location>
        <begin position="313"/>
        <end position="333"/>
    </location>
</feature>
<keyword evidence="4 8" id="KW-0812">Transmembrane</keyword>
<feature type="region of interest" description="Disordered" evidence="7">
    <location>
        <begin position="484"/>
        <end position="506"/>
    </location>
</feature>
<evidence type="ECO:0000256" key="3">
    <source>
        <dbReference type="ARBA" id="ARBA00022475"/>
    </source>
</evidence>
<dbReference type="FunFam" id="1.20.1720.10:FF:000004">
    <property type="entry name" value="EmrB/QacA family drug resistance transporter"/>
    <property type="match status" value="1"/>
</dbReference>
<evidence type="ECO:0000259" key="9">
    <source>
        <dbReference type="PROSITE" id="PS50850"/>
    </source>
</evidence>
<evidence type="ECO:0000256" key="6">
    <source>
        <dbReference type="ARBA" id="ARBA00023136"/>
    </source>
</evidence>
<dbReference type="CDD" id="cd17502">
    <property type="entry name" value="MFS_Azr1_MDR_like"/>
    <property type="match status" value="1"/>
</dbReference>
<feature type="transmembrane region" description="Helical" evidence="8">
    <location>
        <begin position="58"/>
        <end position="78"/>
    </location>
</feature>
<keyword evidence="11" id="KW-1185">Reference proteome</keyword>
<dbReference type="PANTHER" id="PTHR23501">
    <property type="entry name" value="MAJOR FACILITATOR SUPERFAMILY"/>
    <property type="match status" value="1"/>
</dbReference>
<dbReference type="Pfam" id="PF07690">
    <property type="entry name" value="MFS_1"/>
    <property type="match status" value="1"/>
</dbReference>
<dbReference type="Gene3D" id="1.20.1720.10">
    <property type="entry name" value="Multidrug resistance protein D"/>
    <property type="match status" value="1"/>
</dbReference>
<evidence type="ECO:0000313" key="11">
    <source>
        <dbReference type="Proteomes" id="UP000007360"/>
    </source>
</evidence>
<feature type="transmembrane region" description="Helical" evidence="8">
    <location>
        <begin position="345"/>
        <end position="366"/>
    </location>
</feature>
<dbReference type="PATRIC" id="fig|1204725.3.peg.1002"/>
<evidence type="ECO:0000256" key="1">
    <source>
        <dbReference type="ARBA" id="ARBA00004651"/>
    </source>
</evidence>
<evidence type="ECO:0000256" key="7">
    <source>
        <dbReference type="SAM" id="MobiDB-lite"/>
    </source>
</evidence>
<feature type="transmembrane region" description="Helical" evidence="8">
    <location>
        <begin position="90"/>
        <end position="109"/>
    </location>
</feature>
<evidence type="ECO:0000256" key="8">
    <source>
        <dbReference type="SAM" id="Phobius"/>
    </source>
</evidence>
<organism evidence="10 11">
    <name type="scientific">Methanobacterium formicicum (strain DSM 3637 / PP1)</name>
    <dbReference type="NCBI Taxonomy" id="1204725"/>
    <lineage>
        <taxon>Archaea</taxon>
        <taxon>Methanobacteriati</taxon>
        <taxon>Methanobacteriota</taxon>
        <taxon>Methanomada group</taxon>
        <taxon>Methanobacteria</taxon>
        <taxon>Methanobacteriales</taxon>
        <taxon>Methanobacteriaceae</taxon>
        <taxon>Methanobacterium</taxon>
    </lineage>
</organism>
<feature type="transmembrane region" description="Helical" evidence="8">
    <location>
        <begin position="372"/>
        <end position="394"/>
    </location>
</feature>
<dbReference type="Proteomes" id="UP000007360">
    <property type="component" value="Unassembled WGS sequence"/>
</dbReference>
<dbReference type="PRINTS" id="PR01036">
    <property type="entry name" value="TCRTETB"/>
</dbReference>